<dbReference type="RefSeq" id="WP_397085141.1">
    <property type="nucleotide sequence ID" value="NZ_JBITGY010000007.1"/>
</dbReference>
<comment type="caution">
    <text evidence="1">The sequence shown here is derived from an EMBL/GenBank/DDBJ whole genome shotgun (WGS) entry which is preliminary data.</text>
</comment>
<organism evidence="1 2">
    <name type="scientific">Nonomuraea typhae</name>
    <dbReference type="NCBI Taxonomy" id="2603600"/>
    <lineage>
        <taxon>Bacteria</taxon>
        <taxon>Bacillati</taxon>
        <taxon>Actinomycetota</taxon>
        <taxon>Actinomycetes</taxon>
        <taxon>Streptosporangiales</taxon>
        <taxon>Streptosporangiaceae</taxon>
        <taxon>Nonomuraea</taxon>
    </lineage>
</organism>
<dbReference type="Proteomes" id="UP001612741">
    <property type="component" value="Unassembled WGS sequence"/>
</dbReference>
<proteinExistence type="predicted"/>
<sequence length="109" mass="12085">MSALPSRWEGIEDRVPDSLDDLRGPAAGTVALPLHLAWSGLREFDMSNPRLRMSMYRTVITGGGRADAVAYLNAATLAADWPTLRMGLGPRYRRAWEDKHVMLAFGERG</sequence>
<evidence type="ECO:0008006" key="3">
    <source>
        <dbReference type="Google" id="ProtNLM"/>
    </source>
</evidence>
<protein>
    <recommendedName>
        <fullName evidence="3">Transcriptional regulator</fullName>
    </recommendedName>
</protein>
<name>A0ABW7Z0C5_9ACTN</name>
<keyword evidence="2" id="KW-1185">Reference proteome</keyword>
<gene>
    <name evidence="1" type="ORF">ACIBG2_26370</name>
</gene>
<evidence type="ECO:0000313" key="2">
    <source>
        <dbReference type="Proteomes" id="UP001612741"/>
    </source>
</evidence>
<reference evidence="1 2" key="1">
    <citation type="submission" date="2024-10" db="EMBL/GenBank/DDBJ databases">
        <title>The Natural Products Discovery Center: Release of the First 8490 Sequenced Strains for Exploring Actinobacteria Biosynthetic Diversity.</title>
        <authorList>
            <person name="Kalkreuter E."/>
            <person name="Kautsar S.A."/>
            <person name="Yang D."/>
            <person name="Bader C.D."/>
            <person name="Teijaro C.N."/>
            <person name="Fluegel L."/>
            <person name="Davis C.M."/>
            <person name="Simpson J.R."/>
            <person name="Lauterbach L."/>
            <person name="Steele A.D."/>
            <person name="Gui C."/>
            <person name="Meng S."/>
            <person name="Li G."/>
            <person name="Viehrig K."/>
            <person name="Ye F."/>
            <person name="Su P."/>
            <person name="Kiefer A.F."/>
            <person name="Nichols A."/>
            <person name="Cepeda A.J."/>
            <person name="Yan W."/>
            <person name="Fan B."/>
            <person name="Jiang Y."/>
            <person name="Adhikari A."/>
            <person name="Zheng C.-J."/>
            <person name="Schuster L."/>
            <person name="Cowan T.M."/>
            <person name="Smanski M.J."/>
            <person name="Chevrette M.G."/>
            <person name="De Carvalho L.P.S."/>
            <person name="Shen B."/>
        </authorList>
    </citation>
    <scope>NUCLEOTIDE SEQUENCE [LARGE SCALE GENOMIC DNA]</scope>
    <source>
        <strain evidence="1 2">NPDC050545</strain>
    </source>
</reference>
<accession>A0ABW7Z0C5</accession>
<dbReference type="EMBL" id="JBITGY010000007">
    <property type="protein sequence ID" value="MFI6500928.1"/>
    <property type="molecule type" value="Genomic_DNA"/>
</dbReference>
<evidence type="ECO:0000313" key="1">
    <source>
        <dbReference type="EMBL" id="MFI6500928.1"/>
    </source>
</evidence>